<gene>
    <name evidence="1" type="ORF">BMJ33_13870</name>
</gene>
<dbReference type="Proteomes" id="UP001190825">
    <property type="component" value="Unassembled WGS sequence"/>
</dbReference>
<organism evidence="1 2">
    <name type="scientific">Sinorhizobium medicae</name>
    <dbReference type="NCBI Taxonomy" id="110321"/>
    <lineage>
        <taxon>Bacteria</taxon>
        <taxon>Pseudomonadati</taxon>
        <taxon>Pseudomonadota</taxon>
        <taxon>Alphaproteobacteria</taxon>
        <taxon>Hyphomicrobiales</taxon>
        <taxon>Rhizobiaceae</taxon>
        <taxon>Sinorhizobium/Ensifer group</taxon>
        <taxon>Sinorhizobium</taxon>
    </lineage>
</organism>
<name>A0ABX4TP65_9HYPH</name>
<comment type="caution">
    <text evidence="1">The sequence shown here is derived from an EMBL/GenBank/DDBJ whole genome shotgun (WGS) entry which is preliminary data.</text>
</comment>
<protein>
    <recommendedName>
        <fullName evidence="3">Transposase</fullName>
    </recommendedName>
</protein>
<sequence length="84" mass="9189">MRDVMHRAEIESQDRRHIKRQRDCRLAADIVARAWATTPKTHAVVPASETVSRQGCGAVPFNKVMPGFAPRADLLAPAPACDAP</sequence>
<reference evidence="1 2" key="1">
    <citation type="journal article" date="2018" name="FEMS Microbiol. Ecol.">
        <title>Co-invading symbiotic mutualists of Medicago polymorpha retain high ancestral diversity and contain diverse accessory genomes.</title>
        <authorList>
            <person name="Porter S.S."/>
            <person name="Faber-Hammond J.J."/>
            <person name="Friesen M.L."/>
        </authorList>
    </citation>
    <scope>NUCLEOTIDE SEQUENCE [LARGE SCALE GENOMIC DNA]</scope>
    <source>
        <strain evidence="1 2">Str16</strain>
    </source>
</reference>
<keyword evidence="2" id="KW-1185">Reference proteome</keyword>
<accession>A0ABX4TP65</accession>
<evidence type="ECO:0008006" key="3">
    <source>
        <dbReference type="Google" id="ProtNLM"/>
    </source>
</evidence>
<dbReference type="EMBL" id="NBUC01000067">
    <property type="protein sequence ID" value="PLU03968.1"/>
    <property type="molecule type" value="Genomic_DNA"/>
</dbReference>
<evidence type="ECO:0000313" key="2">
    <source>
        <dbReference type="Proteomes" id="UP001190825"/>
    </source>
</evidence>
<proteinExistence type="predicted"/>
<evidence type="ECO:0000313" key="1">
    <source>
        <dbReference type="EMBL" id="PLU03968.1"/>
    </source>
</evidence>